<evidence type="ECO:0000256" key="2">
    <source>
        <dbReference type="PROSITE-ProRule" id="PRU00035"/>
    </source>
</evidence>
<dbReference type="PROSITE" id="PS51525">
    <property type="entry name" value="NET"/>
    <property type="match status" value="1"/>
</dbReference>
<evidence type="ECO:0000313" key="6">
    <source>
        <dbReference type="EMBL" id="KIO25757.1"/>
    </source>
</evidence>
<feature type="region of interest" description="Disordered" evidence="3">
    <location>
        <begin position="479"/>
        <end position="509"/>
    </location>
</feature>
<dbReference type="HOGENOM" id="CLU_535505_0_0_1"/>
<feature type="compositionally biased region" description="Pro residues" evidence="3">
    <location>
        <begin position="351"/>
        <end position="388"/>
    </location>
</feature>
<dbReference type="Gene3D" id="1.20.1270.220">
    <property type="match status" value="1"/>
</dbReference>
<name>A0A0C3LWL4_9AGAM</name>
<feature type="compositionally biased region" description="Basic and acidic residues" evidence="3">
    <location>
        <begin position="305"/>
        <end position="316"/>
    </location>
</feature>
<dbReference type="GO" id="GO:0006355">
    <property type="term" value="P:regulation of DNA-templated transcription"/>
    <property type="evidence" value="ECO:0007669"/>
    <property type="project" value="TreeGrafter"/>
</dbReference>
<dbReference type="Gene3D" id="1.20.920.10">
    <property type="entry name" value="Bromodomain-like"/>
    <property type="match status" value="2"/>
</dbReference>
<evidence type="ECO:0000259" key="5">
    <source>
        <dbReference type="PROSITE" id="PS51525"/>
    </source>
</evidence>
<feature type="compositionally biased region" description="Low complexity" evidence="3">
    <location>
        <begin position="334"/>
        <end position="350"/>
    </location>
</feature>
<dbReference type="Pfam" id="PF17035">
    <property type="entry name" value="BET"/>
    <property type="match status" value="1"/>
</dbReference>
<keyword evidence="1 2" id="KW-0103">Bromodomain</keyword>
<dbReference type="InterPro" id="IPR027353">
    <property type="entry name" value="NET_dom"/>
</dbReference>
<proteinExistence type="predicted"/>
<sequence>MSSYNSQGQGPSSGGPSSRWPSMQYKFACNTMRTLKKHKNASPFLVPVDPVTLGIPHYFEIVKRPMDFATIERKLFATGLDEGTGTRPYRNVDEWIADVKQVFQNCYLFNGEVHPVSKLAQTVEAAFNKLLKKMPSADDTGPLAANSPDDDGSQAPTPALRNNASLPPDSSSSSADLPAQQLRYCGKILDHLYKPEFATFAWFFYNPVSEKDIPGYHKVIENPMSMAVMRQKLDAGKYTDPQAFRADFDQIIWNCNKFNPVGSVAQACAKQLKDVFEKKWKTMPKGSKGTAGTSAKNLKIARPSLEPRKSIDRFSREGSATQRDSLVVSSPMDTASVSSSVPATPAVPTSSKPPPSLLPSVLPLPSPKQRPSPLAIPAPPRPSLPTPSQPSSAQKRKSSAVELEEARERTDRHLTPQEQLRLSRAIHKLSGPQLERAVEMIQSGVGNTPMCENQTGDTEFEVSRMPAMLVRTLYVTFVGPLDGPSSNKRPRRIATSSNGAAYTSDQSEE</sequence>
<dbReference type="PROSITE" id="PS50014">
    <property type="entry name" value="BROMODOMAIN_2"/>
    <property type="match status" value="2"/>
</dbReference>
<feature type="region of interest" description="Disordered" evidence="3">
    <location>
        <begin position="282"/>
        <end position="414"/>
    </location>
</feature>
<evidence type="ECO:0008006" key="8">
    <source>
        <dbReference type="Google" id="ProtNLM"/>
    </source>
</evidence>
<dbReference type="SMART" id="SM00297">
    <property type="entry name" value="BROMO"/>
    <property type="match status" value="2"/>
</dbReference>
<feature type="region of interest" description="Disordered" evidence="3">
    <location>
        <begin position="138"/>
        <end position="175"/>
    </location>
</feature>
<dbReference type="Proteomes" id="UP000054248">
    <property type="component" value="Unassembled WGS sequence"/>
</dbReference>
<dbReference type="OrthoDB" id="10264376at2759"/>
<dbReference type="GO" id="GO:0006338">
    <property type="term" value="P:chromatin remodeling"/>
    <property type="evidence" value="ECO:0007669"/>
    <property type="project" value="TreeGrafter"/>
</dbReference>
<dbReference type="Pfam" id="PF00439">
    <property type="entry name" value="Bromodomain"/>
    <property type="match status" value="2"/>
</dbReference>
<feature type="compositionally biased region" description="Polar residues" evidence="3">
    <location>
        <begin position="494"/>
        <end position="509"/>
    </location>
</feature>
<dbReference type="PANTHER" id="PTHR22880:SF225">
    <property type="entry name" value="BROMODOMAIN-CONTAINING PROTEIN BET-1-RELATED"/>
    <property type="match status" value="1"/>
</dbReference>
<feature type="compositionally biased region" description="Polar residues" evidence="3">
    <location>
        <begin position="318"/>
        <end position="333"/>
    </location>
</feature>
<reference evidence="6 7" key="1">
    <citation type="submission" date="2014-04" db="EMBL/GenBank/DDBJ databases">
        <authorList>
            <consortium name="DOE Joint Genome Institute"/>
            <person name="Kuo A."/>
            <person name="Girlanda M."/>
            <person name="Perotto S."/>
            <person name="Kohler A."/>
            <person name="Nagy L.G."/>
            <person name="Floudas D."/>
            <person name="Copeland A."/>
            <person name="Barry K.W."/>
            <person name="Cichocki N."/>
            <person name="Veneault-Fourrey C."/>
            <person name="LaButti K."/>
            <person name="Lindquist E.A."/>
            <person name="Lipzen A."/>
            <person name="Lundell T."/>
            <person name="Morin E."/>
            <person name="Murat C."/>
            <person name="Sun H."/>
            <person name="Tunlid A."/>
            <person name="Henrissat B."/>
            <person name="Grigoriev I.V."/>
            <person name="Hibbett D.S."/>
            <person name="Martin F."/>
            <person name="Nordberg H.P."/>
            <person name="Cantor M.N."/>
            <person name="Hua S.X."/>
        </authorList>
    </citation>
    <scope>NUCLEOTIDE SEQUENCE [LARGE SCALE GENOMIC DNA]</scope>
    <source>
        <strain evidence="6 7">MUT 4182</strain>
    </source>
</reference>
<feature type="compositionally biased region" description="Basic and acidic residues" evidence="3">
    <location>
        <begin position="404"/>
        <end position="414"/>
    </location>
</feature>
<evidence type="ECO:0000313" key="7">
    <source>
        <dbReference type="Proteomes" id="UP000054248"/>
    </source>
</evidence>
<evidence type="ECO:0000259" key="4">
    <source>
        <dbReference type="PROSITE" id="PS50014"/>
    </source>
</evidence>
<reference evidence="7" key="2">
    <citation type="submission" date="2015-01" db="EMBL/GenBank/DDBJ databases">
        <title>Evolutionary Origins and Diversification of the Mycorrhizal Mutualists.</title>
        <authorList>
            <consortium name="DOE Joint Genome Institute"/>
            <consortium name="Mycorrhizal Genomics Consortium"/>
            <person name="Kohler A."/>
            <person name="Kuo A."/>
            <person name="Nagy L.G."/>
            <person name="Floudas D."/>
            <person name="Copeland A."/>
            <person name="Barry K.W."/>
            <person name="Cichocki N."/>
            <person name="Veneault-Fourrey C."/>
            <person name="LaButti K."/>
            <person name="Lindquist E.A."/>
            <person name="Lipzen A."/>
            <person name="Lundell T."/>
            <person name="Morin E."/>
            <person name="Murat C."/>
            <person name="Riley R."/>
            <person name="Ohm R."/>
            <person name="Sun H."/>
            <person name="Tunlid A."/>
            <person name="Henrissat B."/>
            <person name="Grigoriev I.V."/>
            <person name="Hibbett D.S."/>
            <person name="Martin F."/>
        </authorList>
    </citation>
    <scope>NUCLEOTIDE SEQUENCE [LARGE SCALE GENOMIC DNA]</scope>
    <source>
        <strain evidence="7">MUT 4182</strain>
    </source>
</reference>
<dbReference type="PROSITE" id="PS00633">
    <property type="entry name" value="BROMODOMAIN_1"/>
    <property type="match status" value="1"/>
</dbReference>
<dbReference type="AlphaFoldDB" id="A0A0C3LWL4"/>
<feature type="domain" description="Bromo" evidence="4">
    <location>
        <begin position="196"/>
        <end position="266"/>
    </location>
</feature>
<evidence type="ECO:0000256" key="1">
    <source>
        <dbReference type="ARBA" id="ARBA00023117"/>
    </source>
</evidence>
<evidence type="ECO:0000256" key="3">
    <source>
        <dbReference type="SAM" id="MobiDB-lite"/>
    </source>
</evidence>
<dbReference type="SUPFAM" id="SSF47370">
    <property type="entry name" value="Bromodomain"/>
    <property type="match status" value="2"/>
</dbReference>
<dbReference type="InterPro" id="IPR038336">
    <property type="entry name" value="NET_sf"/>
</dbReference>
<organism evidence="6 7">
    <name type="scientific">Tulasnella calospora MUT 4182</name>
    <dbReference type="NCBI Taxonomy" id="1051891"/>
    <lineage>
        <taxon>Eukaryota</taxon>
        <taxon>Fungi</taxon>
        <taxon>Dikarya</taxon>
        <taxon>Basidiomycota</taxon>
        <taxon>Agaricomycotina</taxon>
        <taxon>Agaricomycetes</taxon>
        <taxon>Cantharellales</taxon>
        <taxon>Tulasnellaceae</taxon>
        <taxon>Tulasnella</taxon>
    </lineage>
</organism>
<keyword evidence="7" id="KW-1185">Reference proteome</keyword>
<dbReference type="InterPro" id="IPR001487">
    <property type="entry name" value="Bromodomain"/>
</dbReference>
<dbReference type="GO" id="GO:0000785">
    <property type="term" value="C:chromatin"/>
    <property type="evidence" value="ECO:0007669"/>
    <property type="project" value="TreeGrafter"/>
</dbReference>
<dbReference type="STRING" id="1051891.A0A0C3LWL4"/>
<dbReference type="PANTHER" id="PTHR22880">
    <property type="entry name" value="FALZ-RELATED BROMODOMAIN-CONTAINING PROTEINS"/>
    <property type="match status" value="1"/>
</dbReference>
<dbReference type="EMBL" id="KN823036">
    <property type="protein sequence ID" value="KIO25757.1"/>
    <property type="molecule type" value="Genomic_DNA"/>
</dbReference>
<dbReference type="PRINTS" id="PR00503">
    <property type="entry name" value="BROMODOMAIN"/>
</dbReference>
<dbReference type="InterPro" id="IPR036427">
    <property type="entry name" value="Bromodomain-like_sf"/>
</dbReference>
<accession>A0A0C3LWL4</accession>
<feature type="compositionally biased region" description="Polar residues" evidence="3">
    <location>
        <begin position="154"/>
        <end position="163"/>
    </location>
</feature>
<feature type="domain" description="NET" evidence="5">
    <location>
        <begin position="404"/>
        <end position="488"/>
    </location>
</feature>
<dbReference type="InterPro" id="IPR018359">
    <property type="entry name" value="Bromodomain_CS"/>
</dbReference>
<protein>
    <recommendedName>
        <fullName evidence="8">Bromo domain-containing protein</fullName>
    </recommendedName>
</protein>
<feature type="compositionally biased region" description="Low complexity" evidence="3">
    <location>
        <begin position="164"/>
        <end position="175"/>
    </location>
</feature>
<dbReference type="InterPro" id="IPR050935">
    <property type="entry name" value="Bromo_chromatin_reader"/>
</dbReference>
<dbReference type="GO" id="GO:0005634">
    <property type="term" value="C:nucleus"/>
    <property type="evidence" value="ECO:0007669"/>
    <property type="project" value="TreeGrafter"/>
</dbReference>
<gene>
    <name evidence="6" type="ORF">M407DRAFT_236608</name>
</gene>
<feature type="domain" description="Bromo" evidence="4">
    <location>
        <begin position="36"/>
        <end position="117"/>
    </location>
</feature>